<keyword evidence="2" id="KW-0255">Endonuclease</keyword>
<accession>A0A3S5AEZ5</accession>
<dbReference type="RefSeq" id="WP_126530702.1">
    <property type="nucleotide sequence ID" value="NZ_JADULK010000004.1"/>
</dbReference>
<name>A0A3S5AEZ5_SERRU</name>
<gene>
    <name evidence="2" type="ORF">I5U13_09380</name>
    <name evidence="3" type="ORF">NCTC10036_00995</name>
</gene>
<keyword evidence="2" id="KW-0378">Hydrolase</keyword>
<keyword evidence="2" id="KW-0540">Nuclease</keyword>
<dbReference type="InterPro" id="IPR003615">
    <property type="entry name" value="HNH_nuc"/>
</dbReference>
<dbReference type="EMBL" id="LR134493">
    <property type="protein sequence ID" value="VEI62226.1"/>
    <property type="molecule type" value="Genomic_DNA"/>
</dbReference>
<reference evidence="3 4" key="1">
    <citation type="submission" date="2018-12" db="EMBL/GenBank/DDBJ databases">
        <authorList>
            <consortium name="Pathogen Informatics"/>
        </authorList>
    </citation>
    <scope>NUCLEOTIDE SEQUENCE [LARGE SCALE GENOMIC DNA]</scope>
    <source>
        <strain evidence="3 4">NCTC10036</strain>
    </source>
</reference>
<dbReference type="GO" id="GO:0004519">
    <property type="term" value="F:endonuclease activity"/>
    <property type="evidence" value="ECO:0007669"/>
    <property type="project" value="UniProtKB-KW"/>
</dbReference>
<protein>
    <submittedName>
        <fullName evidence="2">HNH endonuclease</fullName>
    </submittedName>
</protein>
<dbReference type="Pfam" id="PF13391">
    <property type="entry name" value="HNH_2"/>
    <property type="match status" value="1"/>
</dbReference>
<dbReference type="Proteomes" id="UP000281904">
    <property type="component" value="Chromosome"/>
</dbReference>
<evidence type="ECO:0000259" key="1">
    <source>
        <dbReference type="Pfam" id="PF13391"/>
    </source>
</evidence>
<organism evidence="3 4">
    <name type="scientific">Serratia rubidaea</name>
    <name type="common">Serratia marinorubra</name>
    <dbReference type="NCBI Taxonomy" id="61652"/>
    <lineage>
        <taxon>Bacteria</taxon>
        <taxon>Pseudomonadati</taxon>
        <taxon>Pseudomonadota</taxon>
        <taxon>Gammaproteobacteria</taxon>
        <taxon>Enterobacterales</taxon>
        <taxon>Yersiniaceae</taxon>
        <taxon>Serratia</taxon>
    </lineage>
</organism>
<dbReference type="EMBL" id="JADULK010000004">
    <property type="protein sequence ID" value="MBH1929868.1"/>
    <property type="molecule type" value="Genomic_DNA"/>
</dbReference>
<dbReference type="Proteomes" id="UP000624159">
    <property type="component" value="Unassembled WGS sequence"/>
</dbReference>
<dbReference type="AlphaFoldDB" id="A0A3S5AEZ5"/>
<reference evidence="2 5" key="2">
    <citation type="submission" date="2020-11" db="EMBL/GenBank/DDBJ databases">
        <title>Enhanced detection system for hospital associated transmission using whole genome sequencing surveillance.</title>
        <authorList>
            <person name="Harrison L.H."/>
            <person name="Van Tyne D."/>
            <person name="Marsh J.W."/>
            <person name="Griffith M.P."/>
            <person name="Snyder D.J."/>
            <person name="Cooper V.S."/>
            <person name="Mustapha M."/>
        </authorList>
    </citation>
    <scope>NUCLEOTIDE SEQUENCE [LARGE SCALE GENOMIC DNA]</scope>
    <source>
        <strain evidence="2 5">SER00230</strain>
    </source>
</reference>
<evidence type="ECO:0000313" key="2">
    <source>
        <dbReference type="EMBL" id="MBH1929868.1"/>
    </source>
</evidence>
<sequence length="254" mass="28906">MTATRRWTREELLLAFTLYSQIPFGKLHSKNPEIIHYAKQIGRTPSALAMKLVNLASLDPFITESGRSGLKGASNADRELWQEMRQDPEAFNQHCHQATAHLAGLNTTAADTDIKDFTGNERLAMVRTRIDQNLFRKNVLAVYEYRCCLTGLEEPALLIASHIRPWKDAVEHRLNPNNGLCLSNLHDKAFDRGFITFNEHLELMLSPQLKKLKSSAYRDNFEKYEGQAIRMPTSSPPDAEHMAYHRKNIFLGAA</sequence>
<evidence type="ECO:0000313" key="3">
    <source>
        <dbReference type="EMBL" id="VEI62226.1"/>
    </source>
</evidence>
<keyword evidence="5" id="KW-1185">Reference proteome</keyword>
<feature type="domain" description="HNH nuclease" evidence="1">
    <location>
        <begin position="147"/>
        <end position="198"/>
    </location>
</feature>
<evidence type="ECO:0000313" key="4">
    <source>
        <dbReference type="Proteomes" id="UP000281904"/>
    </source>
</evidence>
<evidence type="ECO:0000313" key="5">
    <source>
        <dbReference type="Proteomes" id="UP000624159"/>
    </source>
</evidence>
<proteinExistence type="predicted"/>